<dbReference type="Pfam" id="PF09991">
    <property type="entry name" value="DUF2232"/>
    <property type="match status" value="1"/>
</dbReference>
<feature type="transmembrane region" description="Helical" evidence="1">
    <location>
        <begin position="58"/>
        <end position="75"/>
    </location>
</feature>
<dbReference type="AlphaFoldDB" id="A0A445N2M6"/>
<evidence type="ECO:0008006" key="3">
    <source>
        <dbReference type="Google" id="ProtNLM"/>
    </source>
</evidence>
<keyword evidence="1" id="KW-0472">Membrane</keyword>
<feature type="transmembrane region" description="Helical" evidence="1">
    <location>
        <begin position="178"/>
        <end position="202"/>
    </location>
</feature>
<feature type="transmembrane region" description="Helical" evidence="1">
    <location>
        <begin position="20"/>
        <end position="46"/>
    </location>
</feature>
<name>A0A445N2M6_9BACT</name>
<proteinExistence type="predicted"/>
<dbReference type="EMBL" id="OJIN01000223">
    <property type="protein sequence ID" value="SPD75948.1"/>
    <property type="molecule type" value="Genomic_DNA"/>
</dbReference>
<feature type="transmembrane region" description="Helical" evidence="1">
    <location>
        <begin position="248"/>
        <end position="269"/>
    </location>
</feature>
<feature type="transmembrane region" description="Helical" evidence="1">
    <location>
        <begin position="223"/>
        <end position="242"/>
    </location>
</feature>
<dbReference type="PANTHER" id="PTHR41324">
    <property type="entry name" value="MEMBRANE PROTEIN-RELATED"/>
    <property type="match status" value="1"/>
</dbReference>
<dbReference type="PANTHER" id="PTHR41324:SF1">
    <property type="entry name" value="DUF2232 DOMAIN-CONTAINING PROTEIN"/>
    <property type="match status" value="1"/>
</dbReference>
<accession>A0A445N2M6</accession>
<evidence type="ECO:0000256" key="1">
    <source>
        <dbReference type="SAM" id="Phobius"/>
    </source>
</evidence>
<organism evidence="2">
    <name type="scientific">uncultured Desulfobacterium sp</name>
    <dbReference type="NCBI Taxonomy" id="201089"/>
    <lineage>
        <taxon>Bacteria</taxon>
        <taxon>Pseudomonadati</taxon>
        <taxon>Thermodesulfobacteriota</taxon>
        <taxon>Desulfobacteria</taxon>
        <taxon>Desulfobacterales</taxon>
        <taxon>Desulfobacteriaceae</taxon>
        <taxon>Desulfobacterium</taxon>
        <taxon>environmental samples</taxon>
    </lineage>
</organism>
<feature type="transmembrane region" description="Helical" evidence="1">
    <location>
        <begin position="281"/>
        <end position="302"/>
    </location>
</feature>
<gene>
    <name evidence="2" type="ORF">PITCH_A780078</name>
</gene>
<keyword evidence="1" id="KW-1133">Transmembrane helix</keyword>
<protein>
    <recommendedName>
        <fullName evidence="3">Membrane protein (DUF2232)</fullName>
    </recommendedName>
</protein>
<sequence length="318" mass="35669">MVSWPFESMNKKDVMGCLGGAGFLFLCSAYFPLFGPLFCLLTPAPFLYYSTKLGLKNGIKLAFLTIVLAGIAGILIGYPQAILFCVELSALGLVLAEIFRRRFTLGQTILFASLFLILMSMGHLFILGLSKGVDPFELLVNYLNGQVKQTITAYEEMGVPGEDLVELESYARVFVNTVYPSLMIVGTGFTVWLNVVVARPLFTRGNLKYPDFVPMDRWETPEPLIWGVIVSGFSLFLLPGVIRSLAANVMIVLMAIYLFHGVSIIAFFLHKYRLPLWIRIGIYLLIIIQQLFLVLLALAGVFDQWVDFRKLHREQEAS</sequence>
<evidence type="ECO:0000313" key="2">
    <source>
        <dbReference type="EMBL" id="SPD75948.1"/>
    </source>
</evidence>
<dbReference type="InterPro" id="IPR018710">
    <property type="entry name" value="DUF2232"/>
</dbReference>
<feature type="transmembrane region" description="Helical" evidence="1">
    <location>
        <begin position="108"/>
        <end position="129"/>
    </location>
</feature>
<reference evidence="2" key="1">
    <citation type="submission" date="2018-01" db="EMBL/GenBank/DDBJ databases">
        <authorList>
            <person name="Regsiter A."/>
            <person name="William W."/>
        </authorList>
    </citation>
    <scope>NUCLEOTIDE SEQUENCE</scope>
    <source>
        <strain evidence="2">TRIP AH-1</strain>
    </source>
</reference>
<keyword evidence="1" id="KW-0812">Transmembrane</keyword>